<dbReference type="GO" id="GO:0004222">
    <property type="term" value="F:metalloendopeptidase activity"/>
    <property type="evidence" value="ECO:0007669"/>
    <property type="project" value="UniProtKB-UniRule"/>
</dbReference>
<dbReference type="SMART" id="SM00235">
    <property type="entry name" value="ZnMc"/>
    <property type="match status" value="2"/>
</dbReference>
<evidence type="ECO:0000256" key="5">
    <source>
        <dbReference type="ARBA" id="ARBA00023049"/>
    </source>
</evidence>
<keyword evidence="2 6" id="KW-0479">Metal-binding</keyword>
<evidence type="ECO:0000259" key="8">
    <source>
        <dbReference type="PROSITE" id="PS51864"/>
    </source>
</evidence>
<dbReference type="PANTHER" id="PTHR10127">
    <property type="entry name" value="DISCOIDIN, CUB, EGF, LAMININ , AND ZINC METALLOPROTEASE DOMAIN CONTAINING"/>
    <property type="match status" value="1"/>
</dbReference>
<keyword evidence="1 6" id="KW-0645">Protease</keyword>
<dbReference type="SUPFAM" id="SSF55486">
    <property type="entry name" value="Metalloproteases ('zincins'), catalytic domain"/>
    <property type="match status" value="2"/>
</dbReference>
<dbReference type="GO" id="GO:0006508">
    <property type="term" value="P:proteolysis"/>
    <property type="evidence" value="ECO:0007669"/>
    <property type="project" value="UniProtKB-KW"/>
</dbReference>
<dbReference type="EC" id="3.4.24.-" evidence="7"/>
<dbReference type="PANTHER" id="PTHR10127:SF780">
    <property type="entry name" value="METALLOENDOPEPTIDASE"/>
    <property type="match status" value="1"/>
</dbReference>
<dbReference type="InterPro" id="IPR001506">
    <property type="entry name" value="Peptidase_M12A"/>
</dbReference>
<feature type="domain" description="Peptidase M12A" evidence="8">
    <location>
        <begin position="227"/>
        <end position="422"/>
    </location>
</feature>
<dbReference type="AlphaFoldDB" id="A0A1I8HCC5"/>
<evidence type="ECO:0000256" key="2">
    <source>
        <dbReference type="ARBA" id="ARBA00022723"/>
    </source>
</evidence>
<feature type="binding site" evidence="6">
    <location>
        <position position="317"/>
    </location>
    <ligand>
        <name>Zn(2+)</name>
        <dbReference type="ChEBI" id="CHEBI:29105"/>
        <note>catalytic</note>
    </ligand>
</feature>
<evidence type="ECO:0000313" key="10">
    <source>
        <dbReference type="WBParaSite" id="maker-uti_cns_0005296-snap-gene-0.4-mRNA-1"/>
    </source>
</evidence>
<dbReference type="InterPro" id="IPR024079">
    <property type="entry name" value="MetalloPept_cat_dom_sf"/>
</dbReference>
<feature type="binding site" evidence="6">
    <location>
        <position position="321"/>
    </location>
    <ligand>
        <name>Zn(2+)</name>
        <dbReference type="ChEBI" id="CHEBI:29105"/>
        <note>catalytic</note>
    </ligand>
</feature>
<evidence type="ECO:0000256" key="7">
    <source>
        <dbReference type="RuleBase" id="RU361183"/>
    </source>
</evidence>
<feature type="active site" evidence="6">
    <location>
        <position position="138"/>
    </location>
</feature>
<keyword evidence="3 6" id="KW-0378">Hydrolase</keyword>
<dbReference type="CDD" id="cd04280">
    <property type="entry name" value="ZnMc_astacin_like"/>
    <property type="match status" value="1"/>
</dbReference>
<evidence type="ECO:0000256" key="3">
    <source>
        <dbReference type="ARBA" id="ARBA00022801"/>
    </source>
</evidence>
<comment type="caution">
    <text evidence="6">Lacks conserved residue(s) required for the propagation of feature annotation.</text>
</comment>
<dbReference type="WBParaSite" id="maker-uti_cns_0005296-snap-gene-0.4-mRNA-1">
    <property type="protein sequence ID" value="maker-uti_cns_0005296-snap-gene-0.4-mRNA-1"/>
    <property type="gene ID" value="maker-uti_cns_0005296-snap-gene-0.4"/>
</dbReference>
<keyword evidence="9" id="KW-1185">Reference proteome</keyword>
<dbReference type="GO" id="GO:0008270">
    <property type="term" value="F:zinc ion binding"/>
    <property type="evidence" value="ECO:0007669"/>
    <property type="project" value="UniProtKB-UniRule"/>
</dbReference>
<feature type="domain" description="Peptidase M12A" evidence="8">
    <location>
        <begin position="44"/>
        <end position="166"/>
    </location>
</feature>
<feature type="binding site" evidence="6">
    <location>
        <position position="141"/>
    </location>
    <ligand>
        <name>Zn(2+)</name>
        <dbReference type="ChEBI" id="CHEBI:29105"/>
        <note>catalytic</note>
    </ligand>
</feature>
<dbReference type="Gene3D" id="3.40.390.10">
    <property type="entry name" value="Collagenase (Catalytic Domain)"/>
    <property type="match status" value="2"/>
</dbReference>
<organism evidence="9 10">
    <name type="scientific">Macrostomum lignano</name>
    <dbReference type="NCBI Taxonomy" id="282301"/>
    <lineage>
        <taxon>Eukaryota</taxon>
        <taxon>Metazoa</taxon>
        <taxon>Spiralia</taxon>
        <taxon>Lophotrochozoa</taxon>
        <taxon>Platyhelminthes</taxon>
        <taxon>Rhabditophora</taxon>
        <taxon>Macrostomorpha</taxon>
        <taxon>Macrostomida</taxon>
        <taxon>Macrostomidae</taxon>
        <taxon>Macrostomum</taxon>
    </lineage>
</organism>
<protein>
    <recommendedName>
        <fullName evidence="7">Metalloendopeptidase</fullName>
        <ecNumber evidence="7">3.4.24.-</ecNumber>
    </recommendedName>
</protein>
<keyword evidence="7" id="KW-0732">Signal</keyword>
<dbReference type="Proteomes" id="UP000095280">
    <property type="component" value="Unplaced"/>
</dbReference>
<evidence type="ECO:0000256" key="6">
    <source>
        <dbReference type="PROSITE-ProRule" id="PRU01211"/>
    </source>
</evidence>
<name>A0A1I8HCC5_9PLAT</name>
<feature type="binding site" evidence="6">
    <location>
        <position position="147"/>
    </location>
    <ligand>
        <name>Zn(2+)</name>
        <dbReference type="ChEBI" id="CHEBI:29105"/>
        <note>catalytic</note>
    </ligand>
</feature>
<feature type="chain" id="PRO_5009030184" description="Metalloendopeptidase" evidence="7">
    <location>
        <begin position="17"/>
        <end position="422"/>
    </location>
</feature>
<dbReference type="InterPro" id="IPR034035">
    <property type="entry name" value="Astacin-like_dom"/>
</dbReference>
<feature type="signal peptide" evidence="7">
    <location>
        <begin position="1"/>
        <end position="16"/>
    </location>
</feature>
<comment type="cofactor">
    <cofactor evidence="6 7">
        <name>Zn(2+)</name>
        <dbReference type="ChEBI" id="CHEBI:29105"/>
    </cofactor>
    <text evidence="6 7">Binds 1 zinc ion per subunit.</text>
</comment>
<proteinExistence type="predicted"/>
<dbReference type="PROSITE" id="PS51864">
    <property type="entry name" value="ASTACIN"/>
    <property type="match status" value="2"/>
</dbReference>
<reference evidence="10" key="1">
    <citation type="submission" date="2016-11" db="UniProtKB">
        <authorList>
            <consortium name="WormBaseParasite"/>
        </authorList>
    </citation>
    <scope>IDENTIFICATION</scope>
</reference>
<sequence length="422" mass="46286">MLRLLSICVVVGAAIAAPFIDPAAPEYGNEIEGDMIEPFKGAFSGLLNTANRWPGGVIVYRLDSSLPSTTRDKVRTAMTNVNRETGNCIKFREATSNDGSRYVLIRPGSGCSATVGYWGRITYVNLSTSCSVGNIMHEFQHTLGVYHQQSRPDRDNYVTIALENVISVRLQLVSLCPKAKIEMLRLLSVCAFVGVAIAAPFVEDPAAPEYGNEIEGDMIEPFKGAFSGLLNTANRWPGGVIVYRLDSSLPSSTRDKVRTAMTNVNRETGNCIKFRQASSSDGSRYVLIRPAAATVGYWGRTTYVNLSTRCSVGNIMHEFQHSLGVYHQQSRPDRDSYVSIALENVRSGYEHNFNKKSSSQVGTYNVRYDFGSQMHYGLTAFSKNGQRTIVPKPGAVPDGVVIGQRSRMAAGDVAILKAMYRC</sequence>
<accession>A0A1I8HCC5</accession>
<dbReference type="InterPro" id="IPR006026">
    <property type="entry name" value="Peptidase_Metallo"/>
</dbReference>
<evidence type="ECO:0000256" key="4">
    <source>
        <dbReference type="ARBA" id="ARBA00022833"/>
    </source>
</evidence>
<dbReference type="PRINTS" id="PR00480">
    <property type="entry name" value="ASTACIN"/>
</dbReference>
<keyword evidence="5 6" id="KW-0482">Metalloprotease</keyword>
<evidence type="ECO:0000313" key="9">
    <source>
        <dbReference type="Proteomes" id="UP000095280"/>
    </source>
</evidence>
<feature type="binding site" evidence="6">
    <location>
        <position position="327"/>
    </location>
    <ligand>
        <name>Zn(2+)</name>
        <dbReference type="ChEBI" id="CHEBI:29105"/>
        <note>catalytic</note>
    </ligand>
</feature>
<feature type="active site" evidence="6">
    <location>
        <position position="318"/>
    </location>
</feature>
<keyword evidence="4 6" id="KW-0862">Zinc</keyword>
<feature type="binding site" evidence="6">
    <location>
        <position position="137"/>
    </location>
    <ligand>
        <name>Zn(2+)</name>
        <dbReference type="ChEBI" id="CHEBI:29105"/>
        <note>catalytic</note>
    </ligand>
</feature>
<dbReference type="Pfam" id="PF01400">
    <property type="entry name" value="Astacin"/>
    <property type="match status" value="2"/>
</dbReference>
<evidence type="ECO:0000256" key="1">
    <source>
        <dbReference type="ARBA" id="ARBA00022670"/>
    </source>
</evidence>